<keyword evidence="6 8" id="KW-1133">Transmembrane helix</keyword>
<comment type="caution">
    <text evidence="9">The sequence shown here is derived from an EMBL/GenBank/DDBJ whole genome shotgun (WGS) entry which is preliminary data.</text>
</comment>
<evidence type="ECO:0000256" key="2">
    <source>
        <dbReference type="ARBA" id="ARBA00008821"/>
    </source>
</evidence>
<keyword evidence="10" id="KW-1185">Reference proteome</keyword>
<feature type="transmembrane region" description="Helical" evidence="8">
    <location>
        <begin position="332"/>
        <end position="351"/>
    </location>
</feature>
<accession>A0ABU9XHQ4</accession>
<dbReference type="NCBIfam" id="TIGR03173">
    <property type="entry name" value="pbuX"/>
    <property type="match status" value="1"/>
</dbReference>
<evidence type="ECO:0000256" key="1">
    <source>
        <dbReference type="ARBA" id="ARBA00004651"/>
    </source>
</evidence>
<comment type="similarity">
    <text evidence="2">Belongs to the nucleobase:cation symporter-2 (NCS2) (TC 2.A.40) family.</text>
</comment>
<keyword evidence="3" id="KW-0813">Transport</keyword>
<feature type="transmembrane region" description="Helical" evidence="8">
    <location>
        <begin position="12"/>
        <end position="30"/>
    </location>
</feature>
<evidence type="ECO:0000256" key="5">
    <source>
        <dbReference type="ARBA" id="ARBA00022692"/>
    </source>
</evidence>
<name>A0ABU9XHQ4_9BACI</name>
<feature type="transmembrane region" description="Helical" evidence="8">
    <location>
        <begin position="181"/>
        <end position="204"/>
    </location>
</feature>
<evidence type="ECO:0000313" key="9">
    <source>
        <dbReference type="EMBL" id="MEN2767841.1"/>
    </source>
</evidence>
<dbReference type="PROSITE" id="PS01116">
    <property type="entry name" value="XANTH_URACIL_PERMASE"/>
    <property type="match status" value="1"/>
</dbReference>
<dbReference type="PANTHER" id="PTHR42810:SF4">
    <property type="entry name" value="URIC ACID TRANSPORTER UACT"/>
    <property type="match status" value="1"/>
</dbReference>
<gene>
    <name evidence="9" type="ORF">ABC228_11625</name>
</gene>
<feature type="transmembrane region" description="Helical" evidence="8">
    <location>
        <begin position="63"/>
        <end position="84"/>
    </location>
</feature>
<feature type="transmembrane region" description="Helical" evidence="8">
    <location>
        <begin position="389"/>
        <end position="411"/>
    </location>
</feature>
<feature type="transmembrane region" description="Helical" evidence="8">
    <location>
        <begin position="36"/>
        <end position="56"/>
    </location>
</feature>
<evidence type="ECO:0000256" key="4">
    <source>
        <dbReference type="ARBA" id="ARBA00022475"/>
    </source>
</evidence>
<keyword evidence="5 8" id="KW-0812">Transmembrane</keyword>
<dbReference type="EMBL" id="JBDIML010000003">
    <property type="protein sequence ID" value="MEN2767841.1"/>
    <property type="molecule type" value="Genomic_DNA"/>
</dbReference>
<feature type="transmembrane region" description="Helical" evidence="8">
    <location>
        <begin position="90"/>
        <end position="109"/>
    </location>
</feature>
<dbReference type="NCBIfam" id="NF037981">
    <property type="entry name" value="NCS2_1"/>
    <property type="match status" value="1"/>
</dbReference>
<dbReference type="RefSeq" id="WP_345825307.1">
    <property type="nucleotide sequence ID" value="NZ_JBDIML010000003.1"/>
</dbReference>
<organism evidence="9 10">
    <name type="scientific">Ornithinibacillus xuwenensis</name>
    <dbReference type="NCBI Taxonomy" id="3144668"/>
    <lineage>
        <taxon>Bacteria</taxon>
        <taxon>Bacillati</taxon>
        <taxon>Bacillota</taxon>
        <taxon>Bacilli</taxon>
        <taxon>Bacillales</taxon>
        <taxon>Bacillaceae</taxon>
        <taxon>Ornithinibacillus</taxon>
    </lineage>
</organism>
<evidence type="ECO:0000256" key="3">
    <source>
        <dbReference type="ARBA" id="ARBA00022448"/>
    </source>
</evidence>
<reference evidence="9 10" key="1">
    <citation type="submission" date="2024-05" db="EMBL/GenBank/DDBJ databases">
        <authorList>
            <person name="Haq I."/>
            <person name="Ullah Z."/>
            <person name="Ahmad R."/>
            <person name="Li M."/>
            <person name="Tong Y."/>
        </authorList>
    </citation>
    <scope>NUCLEOTIDE SEQUENCE [LARGE SCALE GENOMIC DNA]</scope>
    <source>
        <strain evidence="9 10">16A2E</strain>
    </source>
</reference>
<sequence>MKTATLGIQHVLAMYAGAILVPLIVGESLGLTSEELTYLVAIDILMCGVATLLQVVSNRFFGIGLPVVLGCTFTAVAPMIAIGGQYGVSAIYGAIIVSGLIVILISGFFGKLVRFFPPIVTGTVVTIIGVTLIPVAINNLGGGQGESDFGSIANISLGFGTLIFIILLYRFTKGFIRSISILIGLIVGTAAAAVLGRVDFSAVLEASYVHLPEPFYFGMPTFEWSAILTMTLVAIVSLVESTGVYFALGDMTEKELSEKDLSKGYRAEGIAIFIGGVFNAFQYTTFSQNVGLLQMTGIKTKKVIFVAGGMLVALGFIPKIAAFTTIIPTSVLGGAMIAMFGMVISQGIKMLSKDIASSTGNSMIVACSVGMGLGVTVVPELFAKLPDSIQILTGNGIVAGSVTAIVLNIIFNMLPTKNTVTILQEKEA</sequence>
<dbReference type="NCBIfam" id="TIGR00801">
    <property type="entry name" value="ncs2"/>
    <property type="match status" value="1"/>
</dbReference>
<comment type="subcellular location">
    <subcellularLocation>
        <location evidence="1">Cell membrane</location>
        <topology evidence="1">Multi-pass membrane protein</topology>
    </subcellularLocation>
</comment>
<dbReference type="InterPro" id="IPR006043">
    <property type="entry name" value="NCS2"/>
</dbReference>
<dbReference type="Proteomes" id="UP001444625">
    <property type="component" value="Unassembled WGS sequence"/>
</dbReference>
<evidence type="ECO:0000313" key="10">
    <source>
        <dbReference type="Proteomes" id="UP001444625"/>
    </source>
</evidence>
<keyword evidence="4" id="KW-1003">Cell membrane</keyword>
<dbReference type="InterPro" id="IPR017588">
    <property type="entry name" value="UacT-like"/>
</dbReference>
<evidence type="ECO:0000256" key="6">
    <source>
        <dbReference type="ARBA" id="ARBA00022989"/>
    </source>
</evidence>
<feature type="transmembrane region" description="Helical" evidence="8">
    <location>
        <begin position="363"/>
        <end position="383"/>
    </location>
</feature>
<dbReference type="InterPro" id="IPR006042">
    <property type="entry name" value="Xan_ur_permease"/>
</dbReference>
<keyword evidence="7 8" id="KW-0472">Membrane</keyword>
<feature type="transmembrane region" description="Helical" evidence="8">
    <location>
        <begin position="149"/>
        <end position="169"/>
    </location>
</feature>
<proteinExistence type="inferred from homology"/>
<feature type="transmembrane region" description="Helical" evidence="8">
    <location>
        <begin position="224"/>
        <end position="248"/>
    </location>
</feature>
<feature type="transmembrane region" description="Helical" evidence="8">
    <location>
        <begin position="116"/>
        <end position="137"/>
    </location>
</feature>
<protein>
    <submittedName>
        <fullName evidence="9">Nucleobase:cation symporter-2 family protein</fullName>
    </submittedName>
</protein>
<dbReference type="PANTHER" id="PTHR42810">
    <property type="entry name" value="PURINE PERMEASE C1399.01C-RELATED"/>
    <property type="match status" value="1"/>
</dbReference>
<dbReference type="Pfam" id="PF00860">
    <property type="entry name" value="Xan_ur_permease"/>
    <property type="match status" value="1"/>
</dbReference>
<evidence type="ECO:0000256" key="8">
    <source>
        <dbReference type="SAM" id="Phobius"/>
    </source>
</evidence>
<evidence type="ECO:0000256" key="7">
    <source>
        <dbReference type="ARBA" id="ARBA00023136"/>
    </source>
</evidence>